<accession>A0A486TUN3</accession>
<proteinExistence type="predicted"/>
<protein>
    <submittedName>
        <fullName evidence="1">Uncharacterized protein</fullName>
    </submittedName>
</protein>
<dbReference type="EMBL" id="CAAHCY010000013">
    <property type="protein sequence ID" value="VGM29523.1"/>
    <property type="molecule type" value="Genomic_DNA"/>
</dbReference>
<dbReference type="RefSeq" id="WP_135713649.1">
    <property type="nucleotide sequence ID" value="NZ_CAAGTE010000025.1"/>
</dbReference>
<evidence type="ECO:0000313" key="1">
    <source>
        <dbReference type="EMBL" id="VGM29523.1"/>
    </source>
</evidence>
<organism evidence="1">
    <name type="scientific">Klebsiella pneumoniae</name>
    <dbReference type="NCBI Taxonomy" id="573"/>
    <lineage>
        <taxon>Bacteria</taxon>
        <taxon>Pseudomonadati</taxon>
        <taxon>Pseudomonadota</taxon>
        <taxon>Gammaproteobacteria</taxon>
        <taxon>Enterobacterales</taxon>
        <taxon>Enterobacteriaceae</taxon>
        <taxon>Klebsiella/Raoultella group</taxon>
        <taxon>Klebsiella</taxon>
        <taxon>Klebsiella pneumoniae complex</taxon>
    </lineage>
</organism>
<gene>
    <name evidence="1" type="ORF">SAMEA4873555_05084</name>
</gene>
<sequence>MSNSRNSRYVRGNVSFSLIAKMAPGQVICLALNLDENDALREASKSLKAAFSRAGRKCRLTSGTAAGEFTRRRAGTATHLYVRVYETAPAGQGANN</sequence>
<name>A0A486TUN3_KLEPN</name>
<reference evidence="1" key="1">
    <citation type="submission" date="2019-03" db="EMBL/GenBank/DDBJ databases">
        <authorList>
            <consortium name="Pathogen Informatics"/>
        </authorList>
    </citation>
    <scope>NUCLEOTIDE SEQUENCE</scope>
    <source>
        <strain evidence="1">5012STDY7626354</strain>
    </source>
</reference>
<dbReference type="AlphaFoldDB" id="A0A486TUN3"/>